<dbReference type="Pfam" id="PF01031">
    <property type="entry name" value="Dynamin_M"/>
    <property type="match status" value="1"/>
</dbReference>
<dbReference type="PANTHER" id="PTHR11566:SF220">
    <property type="entry name" value="VACUOLAR PROTEIN SORTING-ASSOCIATED PROTEIN 1"/>
    <property type="match status" value="1"/>
</dbReference>
<dbReference type="CDD" id="cd08771">
    <property type="entry name" value="DLP_1"/>
    <property type="match status" value="1"/>
</dbReference>
<accession>A0A5M3N3K4</accession>
<evidence type="ECO:0000313" key="10">
    <source>
        <dbReference type="Proteomes" id="UP000053558"/>
    </source>
</evidence>
<dbReference type="InterPro" id="IPR022812">
    <property type="entry name" value="Dynamin"/>
</dbReference>
<proteinExistence type="inferred from homology"/>
<keyword evidence="3" id="KW-0505">Motor protein</keyword>
<evidence type="ECO:0000256" key="4">
    <source>
        <dbReference type="ARBA" id="ARBA00073589"/>
    </source>
</evidence>
<dbReference type="InterPro" id="IPR045063">
    <property type="entry name" value="Dynamin_N"/>
</dbReference>
<dbReference type="GO" id="GO:0008017">
    <property type="term" value="F:microtubule binding"/>
    <property type="evidence" value="ECO:0007669"/>
    <property type="project" value="TreeGrafter"/>
</dbReference>
<dbReference type="OrthoDB" id="5061070at2759"/>
<dbReference type="GO" id="GO:0000266">
    <property type="term" value="P:mitochondrial fission"/>
    <property type="evidence" value="ECO:0007669"/>
    <property type="project" value="TreeGrafter"/>
</dbReference>
<evidence type="ECO:0000259" key="8">
    <source>
        <dbReference type="PROSITE" id="PS51718"/>
    </source>
</evidence>
<protein>
    <recommendedName>
        <fullName evidence="4">Vacuolar protein sorting-associated protein 1</fullName>
    </recommendedName>
</protein>
<dbReference type="SMART" id="SM00302">
    <property type="entry name" value="GED"/>
    <property type="match status" value="1"/>
</dbReference>
<dbReference type="KEGG" id="cput:CONPUDRAFT_70268"/>
<comment type="caution">
    <text evidence="9">The sequence shown here is derived from an EMBL/GenBank/DDBJ whole genome shotgun (WGS) entry which is preliminary data.</text>
</comment>
<dbReference type="GO" id="GO:0016559">
    <property type="term" value="P:peroxisome fission"/>
    <property type="evidence" value="ECO:0007669"/>
    <property type="project" value="TreeGrafter"/>
</dbReference>
<dbReference type="SMART" id="SM00053">
    <property type="entry name" value="DYNc"/>
    <property type="match status" value="1"/>
</dbReference>
<dbReference type="GO" id="GO:0048312">
    <property type="term" value="P:intracellular distribution of mitochondria"/>
    <property type="evidence" value="ECO:0007669"/>
    <property type="project" value="TreeGrafter"/>
</dbReference>
<dbReference type="FunFam" id="3.40.50.300:FF:000473">
    <property type="entry name" value="Vacuolar sorting-associated 1 protein"/>
    <property type="match status" value="1"/>
</dbReference>
<dbReference type="GO" id="GO:0003924">
    <property type="term" value="F:GTPase activity"/>
    <property type="evidence" value="ECO:0007669"/>
    <property type="project" value="InterPro"/>
</dbReference>
<dbReference type="InterPro" id="IPR001401">
    <property type="entry name" value="Dynamin_GTPase"/>
</dbReference>
<feature type="region of interest" description="Disordered" evidence="6">
    <location>
        <begin position="585"/>
        <end position="605"/>
    </location>
</feature>
<dbReference type="EMBL" id="JH711574">
    <property type="protein sequence ID" value="EIW85471.1"/>
    <property type="molecule type" value="Genomic_DNA"/>
</dbReference>
<dbReference type="InterPro" id="IPR019762">
    <property type="entry name" value="Dynamin_GTPase_CS"/>
</dbReference>
<keyword evidence="1 5" id="KW-0547">Nucleotide-binding</keyword>
<evidence type="ECO:0000256" key="5">
    <source>
        <dbReference type="RuleBase" id="RU003932"/>
    </source>
</evidence>
<dbReference type="GO" id="GO:0016020">
    <property type="term" value="C:membrane"/>
    <property type="evidence" value="ECO:0007669"/>
    <property type="project" value="TreeGrafter"/>
</dbReference>
<evidence type="ECO:0000259" key="7">
    <source>
        <dbReference type="PROSITE" id="PS51388"/>
    </source>
</evidence>
<feature type="region of interest" description="Disordered" evidence="6">
    <location>
        <begin position="536"/>
        <end position="567"/>
    </location>
</feature>
<dbReference type="GO" id="GO:0005777">
    <property type="term" value="C:peroxisome"/>
    <property type="evidence" value="ECO:0007669"/>
    <property type="project" value="TreeGrafter"/>
</dbReference>
<dbReference type="Pfam" id="PF00350">
    <property type="entry name" value="Dynamin_N"/>
    <property type="match status" value="1"/>
</dbReference>
<feature type="domain" description="Dynamin-type G" evidence="8">
    <location>
        <begin position="29"/>
        <end position="318"/>
    </location>
</feature>
<feature type="domain" description="GED" evidence="7">
    <location>
        <begin position="622"/>
        <end position="708"/>
    </location>
</feature>
<keyword evidence="10" id="KW-1185">Reference proteome</keyword>
<dbReference type="PROSITE" id="PS51388">
    <property type="entry name" value="GED"/>
    <property type="match status" value="1"/>
</dbReference>
<dbReference type="PROSITE" id="PS51718">
    <property type="entry name" value="G_DYNAMIN_2"/>
    <property type="match status" value="1"/>
</dbReference>
<dbReference type="GO" id="GO:0005525">
    <property type="term" value="F:GTP binding"/>
    <property type="evidence" value="ECO:0007669"/>
    <property type="project" value="UniProtKB-KW"/>
</dbReference>
<dbReference type="Gene3D" id="3.40.50.300">
    <property type="entry name" value="P-loop containing nucleotide triphosphate hydrolases"/>
    <property type="match status" value="1"/>
</dbReference>
<dbReference type="InterPro" id="IPR030381">
    <property type="entry name" value="G_DYNAMIN_dom"/>
</dbReference>
<dbReference type="SUPFAM" id="SSF52540">
    <property type="entry name" value="P-loop containing nucleoside triphosphate hydrolases"/>
    <property type="match status" value="1"/>
</dbReference>
<name>A0A5M3N3K4_CONPW</name>
<reference evidence="10" key="1">
    <citation type="journal article" date="2012" name="Science">
        <title>The Paleozoic origin of enzymatic lignin decomposition reconstructed from 31 fungal genomes.</title>
        <authorList>
            <person name="Floudas D."/>
            <person name="Binder M."/>
            <person name="Riley R."/>
            <person name="Barry K."/>
            <person name="Blanchette R.A."/>
            <person name="Henrissat B."/>
            <person name="Martinez A.T."/>
            <person name="Otillar R."/>
            <person name="Spatafora J.W."/>
            <person name="Yadav J.S."/>
            <person name="Aerts A."/>
            <person name="Benoit I."/>
            <person name="Boyd A."/>
            <person name="Carlson A."/>
            <person name="Copeland A."/>
            <person name="Coutinho P.M."/>
            <person name="de Vries R.P."/>
            <person name="Ferreira P."/>
            <person name="Findley K."/>
            <person name="Foster B."/>
            <person name="Gaskell J."/>
            <person name="Glotzer D."/>
            <person name="Gorecki P."/>
            <person name="Heitman J."/>
            <person name="Hesse C."/>
            <person name="Hori C."/>
            <person name="Igarashi K."/>
            <person name="Jurgens J.A."/>
            <person name="Kallen N."/>
            <person name="Kersten P."/>
            <person name="Kohler A."/>
            <person name="Kuees U."/>
            <person name="Kumar T.K.A."/>
            <person name="Kuo A."/>
            <person name="LaButti K."/>
            <person name="Larrondo L.F."/>
            <person name="Lindquist E."/>
            <person name="Ling A."/>
            <person name="Lombard V."/>
            <person name="Lucas S."/>
            <person name="Lundell T."/>
            <person name="Martin R."/>
            <person name="McLaughlin D.J."/>
            <person name="Morgenstern I."/>
            <person name="Morin E."/>
            <person name="Murat C."/>
            <person name="Nagy L.G."/>
            <person name="Nolan M."/>
            <person name="Ohm R.A."/>
            <person name="Patyshakuliyeva A."/>
            <person name="Rokas A."/>
            <person name="Ruiz-Duenas F.J."/>
            <person name="Sabat G."/>
            <person name="Salamov A."/>
            <person name="Samejima M."/>
            <person name="Schmutz J."/>
            <person name="Slot J.C."/>
            <person name="St John F."/>
            <person name="Stenlid J."/>
            <person name="Sun H."/>
            <person name="Sun S."/>
            <person name="Syed K."/>
            <person name="Tsang A."/>
            <person name="Wiebenga A."/>
            <person name="Young D."/>
            <person name="Pisabarro A."/>
            <person name="Eastwood D.C."/>
            <person name="Martin F."/>
            <person name="Cullen D."/>
            <person name="Grigoriev I.V."/>
            <person name="Hibbett D.S."/>
        </authorList>
    </citation>
    <scope>NUCLEOTIDE SEQUENCE [LARGE SCALE GENOMIC DNA]</scope>
    <source>
        <strain evidence="10">RWD-64-598 SS2</strain>
    </source>
</reference>
<dbReference type="OMA" id="IQRRKEC"/>
<dbReference type="Proteomes" id="UP000053558">
    <property type="component" value="Unassembled WGS sequence"/>
</dbReference>
<dbReference type="InterPro" id="IPR000375">
    <property type="entry name" value="Dynamin_stalk"/>
</dbReference>
<dbReference type="InterPro" id="IPR027417">
    <property type="entry name" value="P-loop_NTPase"/>
</dbReference>
<dbReference type="PRINTS" id="PR00195">
    <property type="entry name" value="DYNAMIN"/>
</dbReference>
<evidence type="ECO:0000256" key="3">
    <source>
        <dbReference type="ARBA" id="ARBA00023175"/>
    </source>
</evidence>
<dbReference type="RefSeq" id="XP_007764186.1">
    <property type="nucleotide sequence ID" value="XM_007765996.1"/>
</dbReference>
<dbReference type="InterPro" id="IPR020850">
    <property type="entry name" value="GED_dom"/>
</dbReference>
<dbReference type="InterPro" id="IPR003130">
    <property type="entry name" value="GED"/>
</dbReference>
<dbReference type="GO" id="GO:0005874">
    <property type="term" value="C:microtubule"/>
    <property type="evidence" value="ECO:0007669"/>
    <property type="project" value="TreeGrafter"/>
</dbReference>
<dbReference type="Pfam" id="PF02212">
    <property type="entry name" value="GED"/>
    <property type="match status" value="1"/>
</dbReference>
<keyword evidence="2 5" id="KW-0342">GTP-binding</keyword>
<dbReference type="GO" id="GO:0007033">
    <property type="term" value="P:vacuole organization"/>
    <property type="evidence" value="ECO:0007669"/>
    <property type="project" value="UniProtKB-ARBA"/>
</dbReference>
<dbReference type="GeneID" id="19208793"/>
<evidence type="ECO:0000256" key="6">
    <source>
        <dbReference type="SAM" id="MobiDB-lite"/>
    </source>
</evidence>
<evidence type="ECO:0000256" key="2">
    <source>
        <dbReference type="ARBA" id="ARBA00023134"/>
    </source>
</evidence>
<comment type="similarity">
    <text evidence="5">Belongs to the TRAFAC class dynamin-like GTPase superfamily. Dynamin/Fzo/YdjA family.</text>
</comment>
<dbReference type="PANTHER" id="PTHR11566">
    <property type="entry name" value="DYNAMIN"/>
    <property type="match status" value="1"/>
</dbReference>
<evidence type="ECO:0000256" key="1">
    <source>
        <dbReference type="ARBA" id="ARBA00022741"/>
    </source>
</evidence>
<organism evidence="9 10">
    <name type="scientific">Coniophora puteana (strain RWD-64-598)</name>
    <name type="common">Brown rot fungus</name>
    <dbReference type="NCBI Taxonomy" id="741705"/>
    <lineage>
        <taxon>Eukaryota</taxon>
        <taxon>Fungi</taxon>
        <taxon>Dikarya</taxon>
        <taxon>Basidiomycota</taxon>
        <taxon>Agaricomycotina</taxon>
        <taxon>Agaricomycetes</taxon>
        <taxon>Agaricomycetidae</taxon>
        <taxon>Boletales</taxon>
        <taxon>Coniophorineae</taxon>
        <taxon>Coniophoraceae</taxon>
        <taxon>Coniophora</taxon>
    </lineage>
</organism>
<sequence length="708" mass="78175">MSTGLGQEIVAVINKLQDVFTAVGSSASSIDLPQICVLGSQSSGKSSVLENIVGRDFLPRGTGIVTRRPLVLQLIHRPATVSKENGSAVQANGSTDKAVNENEWGEFLHLPGEKFYDFHKIRAEIVRDTEAKTGKNAGISPQPINLRIFSPNVLTLTLVDLPGLTKVPVGDQPKDIEKQIKDMLLKYISRPACIILAVTGANTDLANSDGLKLARDVDPEGTRTIGVLTKVDLMDQGTDVVDILAGRVIPLRLGYVPVVNRGQRDIDSSRPISAALESERQFFENHMSYKTKAQYCGTPFLARKLNMILMQHIRATLPDIKARITQQLQKYNQELQSLGGPVGDVSSGNVVLSVITEFTNEFRTVIDGNTNDLSLNELSGGARISFVFHELFNNGVRNIDPFDQVKDGDIRTILYNSSGSSPSLFVSTQAFEVIVKQQIKRLEEPGLKCCQLVYDELIRILSHLLQKIPLKQAFRRFPALKDRFNAVVVNFFKSSMNPTTKLVSDMVAMQSCYVNTTHPDFLNGHKAMSIVQERLNANKPPPPSADPRSGKLAPGQLNNNRDLDVDPKRDEQSFFGSFFSSAKKRAGGVAGDTGKKPGPVMESPPAVIRPQAALSERETMETEVIKLLIHSYFNIVKREMIDMVPKAIVLTLVNHSKENLQRELLQELYKPEVLDELLKESEHVVNRRKEVIGMVQALNKAEEIVAGV</sequence>
<dbReference type="AlphaFoldDB" id="A0A5M3N3K4"/>
<dbReference type="Gene3D" id="1.20.120.1240">
    <property type="entry name" value="Dynamin, middle domain"/>
    <property type="match status" value="1"/>
</dbReference>
<dbReference type="GO" id="GO:0006897">
    <property type="term" value="P:endocytosis"/>
    <property type="evidence" value="ECO:0007669"/>
    <property type="project" value="TreeGrafter"/>
</dbReference>
<dbReference type="PROSITE" id="PS00410">
    <property type="entry name" value="G_DYNAMIN_1"/>
    <property type="match status" value="1"/>
</dbReference>
<gene>
    <name evidence="9" type="ORF">CONPUDRAFT_70268</name>
</gene>
<evidence type="ECO:0000313" key="9">
    <source>
        <dbReference type="EMBL" id="EIW85471.1"/>
    </source>
</evidence>